<comment type="caution">
    <text evidence="7">The sequence shown here is derived from an EMBL/GenBank/DDBJ whole genome shotgun (WGS) entry which is preliminary data.</text>
</comment>
<dbReference type="PANTHER" id="PTHR47338">
    <property type="entry name" value="ZN(II)2CYS6 TRANSCRIPTION FACTOR (EUROFUNG)-RELATED"/>
    <property type="match status" value="1"/>
</dbReference>
<keyword evidence="5" id="KW-0539">Nucleus</keyword>
<proteinExistence type="predicted"/>
<evidence type="ECO:0000259" key="6">
    <source>
        <dbReference type="Pfam" id="PF04082"/>
    </source>
</evidence>
<protein>
    <recommendedName>
        <fullName evidence="6">Xylanolytic transcriptional activator regulatory domain-containing protein</fullName>
    </recommendedName>
</protein>
<sequence>MDLIKIYFTHINHNIPFIKKADFLQKLNNQPTFLLISLYTVTSMLDPIINKKGNSFENTIYSIDPTESERYFDFAYKLMPLNINEPKISTIQALLILSFFSILSNKLSFSRMYINVATQMLFSMRFQYDSLKNTQEALNLKIKPILNIQRRLWYCTYILHVFSLLSSNMPIASFIDSYLVPFPDDDENFNEEISLPHQIKNDYMNRNSLNNYNYELDKKNFPMTSSFSFNENMNMNKDYPSSSSNMNEINNLIIDFAENEDVKMCSEVPVGYMKELITLTRLTAENFCLVNDRELNSLIHYQSEKKREIVEKAFLLNTELERNKKYKSKAKEYDINKISSGSNPYDYNPCCCFDINAFSKLIILDYNFQDWLKYLDEKFKEIPSPVTPENFTVFRSTSNLHMLWNWNQMHLHRPLYCTCDRKNSNISSLLSTYLMLNPLLDHFNPLFIEAVYESAINHIMVLLYPPEDYPEEKLRHIFKLIKLNILVITKLSNIWPYARKYKDSLENLITSSDIYSTYSKN</sequence>
<accession>A0A1Y1X9W0</accession>
<dbReference type="PANTHER" id="PTHR47338:SF5">
    <property type="entry name" value="ZN(II)2CYS6 TRANSCRIPTION FACTOR (EUROFUNG)"/>
    <property type="match status" value="1"/>
</dbReference>
<dbReference type="CDD" id="cd12148">
    <property type="entry name" value="fungal_TF_MHR"/>
    <property type="match status" value="1"/>
</dbReference>
<keyword evidence="3" id="KW-0805">Transcription regulation</keyword>
<name>A0A1Y1X9W0_9FUNG</name>
<dbReference type="GO" id="GO:0006351">
    <property type="term" value="P:DNA-templated transcription"/>
    <property type="evidence" value="ECO:0007669"/>
    <property type="project" value="InterPro"/>
</dbReference>
<evidence type="ECO:0000256" key="4">
    <source>
        <dbReference type="ARBA" id="ARBA00023163"/>
    </source>
</evidence>
<reference evidence="7 8" key="2">
    <citation type="submission" date="2016-08" db="EMBL/GenBank/DDBJ databases">
        <title>Pervasive Adenine N6-methylation of Active Genes in Fungi.</title>
        <authorList>
            <consortium name="DOE Joint Genome Institute"/>
            <person name="Mondo S.J."/>
            <person name="Dannebaum R.O."/>
            <person name="Kuo R.C."/>
            <person name="Labutti K."/>
            <person name="Haridas S."/>
            <person name="Kuo A."/>
            <person name="Salamov A."/>
            <person name="Ahrendt S.R."/>
            <person name="Lipzen A."/>
            <person name="Sullivan W."/>
            <person name="Andreopoulos W.B."/>
            <person name="Clum A."/>
            <person name="Lindquist E."/>
            <person name="Daum C."/>
            <person name="Ramamoorthy G.K."/>
            <person name="Gryganskyi A."/>
            <person name="Culley D."/>
            <person name="Magnuson J.K."/>
            <person name="James T.Y."/>
            <person name="O'Malley M.A."/>
            <person name="Stajich J.E."/>
            <person name="Spatafora J.W."/>
            <person name="Visel A."/>
            <person name="Grigoriev I.V."/>
        </authorList>
    </citation>
    <scope>NUCLEOTIDE SEQUENCE [LARGE SCALE GENOMIC DNA]</scope>
    <source>
        <strain evidence="7 8">S4</strain>
    </source>
</reference>
<dbReference type="GO" id="GO:0000981">
    <property type="term" value="F:DNA-binding transcription factor activity, RNA polymerase II-specific"/>
    <property type="evidence" value="ECO:0007669"/>
    <property type="project" value="InterPro"/>
</dbReference>
<evidence type="ECO:0000256" key="5">
    <source>
        <dbReference type="ARBA" id="ARBA00023242"/>
    </source>
</evidence>
<dbReference type="InterPro" id="IPR050815">
    <property type="entry name" value="TF_fung"/>
</dbReference>
<dbReference type="Proteomes" id="UP000193944">
    <property type="component" value="Unassembled WGS sequence"/>
</dbReference>
<dbReference type="GO" id="GO:0005634">
    <property type="term" value="C:nucleus"/>
    <property type="evidence" value="ECO:0007669"/>
    <property type="project" value="UniProtKB-SubCell"/>
</dbReference>
<dbReference type="OrthoDB" id="2123952at2759"/>
<evidence type="ECO:0000256" key="3">
    <source>
        <dbReference type="ARBA" id="ARBA00023015"/>
    </source>
</evidence>
<dbReference type="Pfam" id="PF04082">
    <property type="entry name" value="Fungal_trans"/>
    <property type="match status" value="1"/>
</dbReference>
<gene>
    <name evidence="7" type="ORF">BCR32DRAFT_267836</name>
</gene>
<feature type="domain" description="Xylanolytic transcriptional activator regulatory" evidence="6">
    <location>
        <begin position="4"/>
        <end position="211"/>
    </location>
</feature>
<dbReference type="GO" id="GO:0008270">
    <property type="term" value="F:zinc ion binding"/>
    <property type="evidence" value="ECO:0007669"/>
    <property type="project" value="InterPro"/>
</dbReference>
<evidence type="ECO:0000313" key="8">
    <source>
        <dbReference type="Proteomes" id="UP000193944"/>
    </source>
</evidence>
<comment type="subcellular location">
    <subcellularLocation>
        <location evidence="1">Nucleus</location>
    </subcellularLocation>
</comment>
<dbReference type="GO" id="GO:0003677">
    <property type="term" value="F:DNA binding"/>
    <property type="evidence" value="ECO:0007669"/>
    <property type="project" value="InterPro"/>
</dbReference>
<evidence type="ECO:0000256" key="2">
    <source>
        <dbReference type="ARBA" id="ARBA00022723"/>
    </source>
</evidence>
<dbReference type="AlphaFoldDB" id="A0A1Y1X9W0"/>
<keyword evidence="2" id="KW-0479">Metal-binding</keyword>
<evidence type="ECO:0000313" key="7">
    <source>
        <dbReference type="EMBL" id="ORX82134.1"/>
    </source>
</evidence>
<dbReference type="InterPro" id="IPR007219">
    <property type="entry name" value="XnlR_reg_dom"/>
</dbReference>
<dbReference type="STRING" id="1754192.A0A1Y1X9W0"/>
<dbReference type="EMBL" id="MCFG01000102">
    <property type="protein sequence ID" value="ORX82134.1"/>
    <property type="molecule type" value="Genomic_DNA"/>
</dbReference>
<keyword evidence="8" id="KW-1185">Reference proteome</keyword>
<evidence type="ECO:0000256" key="1">
    <source>
        <dbReference type="ARBA" id="ARBA00004123"/>
    </source>
</evidence>
<organism evidence="7 8">
    <name type="scientific">Anaeromyces robustus</name>
    <dbReference type="NCBI Taxonomy" id="1754192"/>
    <lineage>
        <taxon>Eukaryota</taxon>
        <taxon>Fungi</taxon>
        <taxon>Fungi incertae sedis</taxon>
        <taxon>Chytridiomycota</taxon>
        <taxon>Chytridiomycota incertae sedis</taxon>
        <taxon>Neocallimastigomycetes</taxon>
        <taxon>Neocallimastigales</taxon>
        <taxon>Neocallimastigaceae</taxon>
        <taxon>Anaeromyces</taxon>
    </lineage>
</organism>
<keyword evidence="4" id="KW-0804">Transcription</keyword>
<reference evidence="7 8" key="1">
    <citation type="submission" date="2016-08" db="EMBL/GenBank/DDBJ databases">
        <title>A Parts List for Fungal Cellulosomes Revealed by Comparative Genomics.</title>
        <authorList>
            <consortium name="DOE Joint Genome Institute"/>
            <person name="Haitjema C.H."/>
            <person name="Gilmore S.P."/>
            <person name="Henske J.K."/>
            <person name="Solomon K.V."/>
            <person name="De Groot R."/>
            <person name="Kuo A."/>
            <person name="Mondo S.J."/>
            <person name="Salamov A.A."/>
            <person name="Labutti K."/>
            <person name="Zhao Z."/>
            <person name="Chiniquy J."/>
            <person name="Barry K."/>
            <person name="Brewer H.M."/>
            <person name="Purvine S.O."/>
            <person name="Wright A.T."/>
            <person name="Boxma B."/>
            <person name="Van Alen T."/>
            <person name="Hackstein J.H."/>
            <person name="Baker S.E."/>
            <person name="Grigoriev I.V."/>
            <person name="O'Malley M.A."/>
        </authorList>
    </citation>
    <scope>NUCLEOTIDE SEQUENCE [LARGE SCALE GENOMIC DNA]</scope>
    <source>
        <strain evidence="7 8">S4</strain>
    </source>
</reference>